<evidence type="ECO:0000313" key="6">
    <source>
        <dbReference type="Proteomes" id="UP000625976"/>
    </source>
</evidence>
<dbReference type="GO" id="GO:0043190">
    <property type="term" value="C:ATP-binding cassette (ABC) transporter complex"/>
    <property type="evidence" value="ECO:0007669"/>
    <property type="project" value="TreeGrafter"/>
</dbReference>
<dbReference type="GO" id="GO:0016887">
    <property type="term" value="F:ATP hydrolysis activity"/>
    <property type="evidence" value="ECO:0007669"/>
    <property type="project" value="InterPro"/>
</dbReference>
<dbReference type="PANTHER" id="PTHR43553">
    <property type="entry name" value="HEAVY METAL TRANSPORTER"/>
    <property type="match status" value="1"/>
</dbReference>
<protein>
    <recommendedName>
        <fullName evidence="4">ABC transporter domain-containing protein</fullName>
    </recommendedName>
</protein>
<comment type="caution">
    <text evidence="5">The sequence shown here is derived from an EMBL/GenBank/DDBJ whole genome shotgun (WGS) entry which is preliminary data.</text>
</comment>
<organism evidence="5 6">
    <name type="scientific">Bizionia arctica</name>
    <dbReference type="NCBI Taxonomy" id="1495645"/>
    <lineage>
        <taxon>Bacteria</taxon>
        <taxon>Pseudomonadati</taxon>
        <taxon>Bacteroidota</taxon>
        <taxon>Flavobacteriia</taxon>
        <taxon>Flavobacteriales</taxon>
        <taxon>Flavobacteriaceae</taxon>
        <taxon>Bizionia</taxon>
    </lineage>
</organism>
<dbReference type="InterPro" id="IPR050095">
    <property type="entry name" value="ECF_ABC_transporter_ATP-bd"/>
</dbReference>
<dbReference type="InterPro" id="IPR027417">
    <property type="entry name" value="P-loop_NTPase"/>
</dbReference>
<keyword evidence="6" id="KW-1185">Reference proteome</keyword>
<dbReference type="AlphaFoldDB" id="A0A917LNL6"/>
<dbReference type="PROSITE" id="PS50893">
    <property type="entry name" value="ABC_TRANSPORTER_2"/>
    <property type="match status" value="1"/>
</dbReference>
<dbReference type="RefSeq" id="WP_188463988.1">
    <property type="nucleotide sequence ID" value="NZ_BMFQ01000002.1"/>
</dbReference>
<dbReference type="PANTHER" id="PTHR43553:SF3">
    <property type="entry name" value="ABC TRANSPORTER ATP-BINDING PROTEIN MODF"/>
    <property type="match status" value="1"/>
</dbReference>
<keyword evidence="3" id="KW-0067">ATP-binding</keyword>
<dbReference type="GO" id="GO:0042626">
    <property type="term" value="F:ATPase-coupled transmembrane transporter activity"/>
    <property type="evidence" value="ECO:0007669"/>
    <property type="project" value="TreeGrafter"/>
</dbReference>
<name>A0A917LNL6_9FLAO</name>
<feature type="domain" description="ABC transporter" evidence="4">
    <location>
        <begin position="187"/>
        <end position="413"/>
    </location>
</feature>
<evidence type="ECO:0000256" key="1">
    <source>
        <dbReference type="ARBA" id="ARBA00022448"/>
    </source>
</evidence>
<accession>A0A917LNL6</accession>
<dbReference type="SUPFAM" id="SSF52540">
    <property type="entry name" value="P-loop containing nucleoside triphosphate hydrolases"/>
    <property type="match status" value="2"/>
</dbReference>
<dbReference type="InterPro" id="IPR003439">
    <property type="entry name" value="ABC_transporter-like_ATP-bd"/>
</dbReference>
<keyword evidence="2" id="KW-0547">Nucleotide-binding</keyword>
<evidence type="ECO:0000259" key="4">
    <source>
        <dbReference type="PROSITE" id="PS50893"/>
    </source>
</evidence>
<evidence type="ECO:0000256" key="3">
    <source>
        <dbReference type="ARBA" id="ARBA00022840"/>
    </source>
</evidence>
<gene>
    <name evidence="5" type="ORF">GCM10010976_17890</name>
</gene>
<dbReference type="SMART" id="SM00382">
    <property type="entry name" value="AAA"/>
    <property type="match status" value="1"/>
</dbReference>
<dbReference type="Proteomes" id="UP000625976">
    <property type="component" value="Unassembled WGS sequence"/>
</dbReference>
<dbReference type="EMBL" id="BMFQ01000002">
    <property type="protein sequence ID" value="GGG46877.1"/>
    <property type="molecule type" value="Genomic_DNA"/>
</dbReference>
<dbReference type="InterPro" id="IPR003593">
    <property type="entry name" value="AAA+_ATPase"/>
</dbReference>
<sequence>MNPSRNHYTVENTNLSQQDNWLPRLLRGSFKIPGLKGKTGVLFSNSILEKFILAEEKHDIFELTSGKDRRLRTFSTGEQKKLLLSFLLQQNPDFIVLSNPYEGLDKTSVSMLKEQLISLSIKIPTVFIVNRQDDLLSITTHVIEFNKDELKAMIPINEYHSKKSAFLFDKEIPPAITAYKDIPEVLVELKGVNVSYNDIPILHDINWSIKKNEFWQLTGPNGSGKTTLLSMIYGNNIKGYGQEVYLFGKKKGSGESVWDIKQRIGYISPSMLELFKLNHTVEQMIISGFFDSIGLYQNPSTLQSNTAAKWMEVLNLSEEKSTPFLKLSAATQLLILIARAMIKHPPLLILDEPLINADDEGANLIIALINKIAKESETSILFVSHRQESNIQTDFTYQLCPSPNGSVGKQKSHLAF</sequence>
<evidence type="ECO:0000313" key="5">
    <source>
        <dbReference type="EMBL" id="GGG46877.1"/>
    </source>
</evidence>
<proteinExistence type="predicted"/>
<dbReference type="Pfam" id="PF00005">
    <property type="entry name" value="ABC_tran"/>
    <property type="match status" value="1"/>
</dbReference>
<evidence type="ECO:0000256" key="2">
    <source>
        <dbReference type="ARBA" id="ARBA00022741"/>
    </source>
</evidence>
<dbReference type="GO" id="GO:0005524">
    <property type="term" value="F:ATP binding"/>
    <property type="evidence" value="ECO:0007669"/>
    <property type="project" value="UniProtKB-KW"/>
</dbReference>
<reference evidence="5" key="1">
    <citation type="journal article" date="2014" name="Int. J. Syst. Evol. Microbiol.">
        <title>Complete genome sequence of Corynebacterium casei LMG S-19264T (=DSM 44701T), isolated from a smear-ripened cheese.</title>
        <authorList>
            <consortium name="US DOE Joint Genome Institute (JGI-PGF)"/>
            <person name="Walter F."/>
            <person name="Albersmeier A."/>
            <person name="Kalinowski J."/>
            <person name="Ruckert C."/>
        </authorList>
    </citation>
    <scope>NUCLEOTIDE SEQUENCE</scope>
    <source>
        <strain evidence="5">CGMCC 1.12751</strain>
    </source>
</reference>
<reference evidence="5" key="2">
    <citation type="submission" date="2020-09" db="EMBL/GenBank/DDBJ databases">
        <authorList>
            <person name="Sun Q."/>
            <person name="Zhou Y."/>
        </authorList>
    </citation>
    <scope>NUCLEOTIDE SEQUENCE</scope>
    <source>
        <strain evidence="5">CGMCC 1.12751</strain>
    </source>
</reference>
<keyword evidence="1" id="KW-0813">Transport</keyword>
<dbReference type="Gene3D" id="3.40.50.300">
    <property type="entry name" value="P-loop containing nucleotide triphosphate hydrolases"/>
    <property type="match status" value="2"/>
</dbReference>